<evidence type="ECO:0000256" key="1">
    <source>
        <dbReference type="ARBA" id="ARBA00023015"/>
    </source>
</evidence>
<dbReference type="GO" id="GO:0006352">
    <property type="term" value="P:DNA-templated transcription initiation"/>
    <property type="evidence" value="ECO:0007669"/>
    <property type="project" value="InterPro"/>
</dbReference>
<accession>A0A0R0D7Y7</accession>
<protein>
    <submittedName>
        <fullName evidence="7">Uncharacterized protein</fullName>
    </submittedName>
</protein>
<dbReference type="PATRIC" id="fig|336566.3.peg.52"/>
<dbReference type="InterPro" id="IPR013324">
    <property type="entry name" value="RNA_pol_sigma_r3/r4-like"/>
</dbReference>
<evidence type="ECO:0000256" key="4">
    <source>
        <dbReference type="ARBA" id="ARBA00023163"/>
    </source>
</evidence>
<dbReference type="Pfam" id="PF04542">
    <property type="entry name" value="Sigma70_r2"/>
    <property type="match status" value="1"/>
</dbReference>
<proteinExistence type="predicted"/>
<dbReference type="Pfam" id="PF04545">
    <property type="entry name" value="Sigma70_r4"/>
    <property type="match status" value="1"/>
</dbReference>
<dbReference type="Proteomes" id="UP000050956">
    <property type="component" value="Unassembled WGS sequence"/>
</dbReference>
<dbReference type="SUPFAM" id="SSF88946">
    <property type="entry name" value="Sigma2 domain of RNA polymerase sigma factors"/>
    <property type="match status" value="1"/>
</dbReference>
<dbReference type="Gene3D" id="1.10.1740.10">
    <property type="match status" value="1"/>
</dbReference>
<evidence type="ECO:0000259" key="5">
    <source>
        <dbReference type="Pfam" id="PF04542"/>
    </source>
</evidence>
<organism evidence="7 8">
    <name type="scientific">Stenotrophomonas ginsengisoli</name>
    <dbReference type="NCBI Taxonomy" id="336566"/>
    <lineage>
        <taxon>Bacteria</taxon>
        <taxon>Pseudomonadati</taxon>
        <taxon>Pseudomonadota</taxon>
        <taxon>Gammaproteobacteria</taxon>
        <taxon>Lysobacterales</taxon>
        <taxon>Lysobacteraceae</taxon>
        <taxon>Stenotrophomonas</taxon>
    </lineage>
</organism>
<comment type="caution">
    <text evidence="7">The sequence shown here is derived from an EMBL/GenBank/DDBJ whole genome shotgun (WGS) entry which is preliminary data.</text>
</comment>
<dbReference type="InterPro" id="IPR007630">
    <property type="entry name" value="RNA_pol_sigma70_r4"/>
</dbReference>
<gene>
    <name evidence="7" type="ORF">ABB30_03610</name>
</gene>
<keyword evidence="8" id="KW-1185">Reference proteome</keyword>
<keyword evidence="4" id="KW-0804">Transcription</keyword>
<evidence type="ECO:0000256" key="3">
    <source>
        <dbReference type="ARBA" id="ARBA00023125"/>
    </source>
</evidence>
<evidence type="ECO:0000313" key="8">
    <source>
        <dbReference type="Proteomes" id="UP000050956"/>
    </source>
</evidence>
<dbReference type="CDD" id="cd06171">
    <property type="entry name" value="Sigma70_r4"/>
    <property type="match status" value="1"/>
</dbReference>
<dbReference type="STRING" id="336566.ABB30_03610"/>
<evidence type="ECO:0000259" key="6">
    <source>
        <dbReference type="Pfam" id="PF04545"/>
    </source>
</evidence>
<dbReference type="NCBIfam" id="TIGR02937">
    <property type="entry name" value="sigma70-ECF"/>
    <property type="match status" value="1"/>
</dbReference>
<dbReference type="InterPro" id="IPR013325">
    <property type="entry name" value="RNA_pol_sigma_r2"/>
</dbReference>
<reference evidence="7 8" key="1">
    <citation type="submission" date="2015-05" db="EMBL/GenBank/DDBJ databases">
        <title>Genome sequencing and analysis of members of genus Stenotrophomonas.</title>
        <authorList>
            <person name="Patil P.P."/>
            <person name="Midha S."/>
            <person name="Patil P.B."/>
        </authorList>
    </citation>
    <scope>NUCLEOTIDE SEQUENCE [LARGE SCALE GENOMIC DNA]</scope>
    <source>
        <strain evidence="7 8">DSM 24757</strain>
    </source>
</reference>
<dbReference type="Gene3D" id="1.20.140.160">
    <property type="match status" value="1"/>
</dbReference>
<dbReference type="GO" id="GO:0016987">
    <property type="term" value="F:sigma factor activity"/>
    <property type="evidence" value="ECO:0007669"/>
    <property type="project" value="UniProtKB-KW"/>
</dbReference>
<evidence type="ECO:0000313" key="7">
    <source>
        <dbReference type="EMBL" id="KRG78413.1"/>
    </source>
</evidence>
<dbReference type="PANTHER" id="PTHR30385">
    <property type="entry name" value="SIGMA FACTOR F FLAGELLAR"/>
    <property type="match status" value="1"/>
</dbReference>
<sequence>MGGLQVPRDDLRQSAMVGLLEALSRFDPGRGIPFEGYAMARVRGAVFNEVRHCSPGRESSFALISTRERLQSVRAHAQEDEEGVLDQVVGDIVVLGLVFLLDHQAVQSHDPLCAAQEYTERSQMNTRLRAAIQRLPERSRLLIEAHYFRHLPFNKLAEDLGISKGRVSQLHHAALGDLRRVLTTPSPR</sequence>
<keyword evidence="1" id="KW-0805">Transcription regulation</keyword>
<dbReference type="AlphaFoldDB" id="A0A0R0D7Y7"/>
<keyword evidence="3" id="KW-0238">DNA-binding</keyword>
<dbReference type="SUPFAM" id="SSF88659">
    <property type="entry name" value="Sigma3 and sigma4 domains of RNA polymerase sigma factors"/>
    <property type="match status" value="1"/>
</dbReference>
<name>A0A0R0D7Y7_9GAMM</name>
<dbReference type="InterPro" id="IPR014284">
    <property type="entry name" value="RNA_pol_sigma-70_dom"/>
</dbReference>
<feature type="domain" description="RNA polymerase sigma-70 region 2" evidence="5">
    <location>
        <begin position="6"/>
        <end position="51"/>
    </location>
</feature>
<evidence type="ECO:0000256" key="2">
    <source>
        <dbReference type="ARBA" id="ARBA00023082"/>
    </source>
</evidence>
<feature type="domain" description="RNA polymerase sigma-70 region 4" evidence="6">
    <location>
        <begin position="131"/>
        <end position="179"/>
    </location>
</feature>
<keyword evidence="2" id="KW-0731">Sigma factor</keyword>
<dbReference type="GO" id="GO:0003677">
    <property type="term" value="F:DNA binding"/>
    <property type="evidence" value="ECO:0007669"/>
    <property type="project" value="UniProtKB-KW"/>
</dbReference>
<dbReference type="EMBL" id="LDJM01000010">
    <property type="protein sequence ID" value="KRG78413.1"/>
    <property type="molecule type" value="Genomic_DNA"/>
</dbReference>
<dbReference type="InterPro" id="IPR007627">
    <property type="entry name" value="RNA_pol_sigma70_r2"/>
</dbReference>